<comment type="caution">
    <text evidence="1">The sequence shown here is derived from an EMBL/GenBank/DDBJ whole genome shotgun (WGS) entry which is preliminary data.</text>
</comment>
<dbReference type="Proteomes" id="UP000256690">
    <property type="component" value="Unassembled WGS sequence"/>
</dbReference>
<accession>A0A3D8RRK7</accession>
<dbReference type="EMBL" id="PVWQ01000007">
    <property type="protein sequence ID" value="RDW76586.1"/>
    <property type="molecule type" value="Genomic_DNA"/>
</dbReference>
<evidence type="ECO:0000313" key="1">
    <source>
        <dbReference type="EMBL" id="RDW76586.1"/>
    </source>
</evidence>
<dbReference type="OrthoDB" id="4499271at2759"/>
<proteinExistence type="predicted"/>
<protein>
    <submittedName>
        <fullName evidence="1">Uncharacterized protein</fullName>
    </submittedName>
</protein>
<dbReference type="GeneID" id="38116948"/>
<sequence length="265" mass="30475">MSESEFQRGVLPAAEVAKILNAARVPNILFGWKLTSLSLILETAVRALIDNGFNYCDDAQCVELKLHRWWKRFEQNTPYPVTDIAALCAWNNVHEKADAHFHIKEKQFPGPKFTVVSLFKQSRVLWSLPTLTLDPVAPDDPTFILTNDTARLPPLTADRVKSPSGPWTDVSPVKTLTNTALVEAVLWLVLRCLRYKNHDIENYWHRMFHWLFLASIEGERQRALRDTLKPEFEPLIDKYQDESKAETPTEYLKRLLPQLIAKGKV</sequence>
<dbReference type="AlphaFoldDB" id="A0A3D8RRK7"/>
<keyword evidence="2" id="KW-1185">Reference proteome</keyword>
<dbReference type="RefSeq" id="XP_026602898.1">
    <property type="nucleotide sequence ID" value="XM_026748594.1"/>
</dbReference>
<evidence type="ECO:0000313" key="2">
    <source>
        <dbReference type="Proteomes" id="UP000256690"/>
    </source>
</evidence>
<reference evidence="1 2" key="1">
    <citation type="journal article" date="2018" name="IMA Fungus">
        <title>IMA Genome-F 9: Draft genome sequence of Annulohypoxylon stygium, Aspergillus mulundensis, Berkeleyomyces basicola (syn. Thielaviopsis basicola), Ceratocystis smalleyi, two Cercospora beticola strains, Coleophoma cylindrospora, Fusarium fracticaudum, Phialophora cf. hyalina, and Morchella septimelata.</title>
        <authorList>
            <person name="Wingfield B.D."/>
            <person name="Bills G.F."/>
            <person name="Dong Y."/>
            <person name="Huang W."/>
            <person name="Nel W.J."/>
            <person name="Swalarsk-Parry B.S."/>
            <person name="Vaghefi N."/>
            <person name="Wilken P.M."/>
            <person name="An Z."/>
            <person name="de Beer Z.W."/>
            <person name="De Vos L."/>
            <person name="Chen L."/>
            <person name="Duong T.A."/>
            <person name="Gao Y."/>
            <person name="Hammerbacher A."/>
            <person name="Kikkert J.R."/>
            <person name="Li Y."/>
            <person name="Li H."/>
            <person name="Li K."/>
            <person name="Li Q."/>
            <person name="Liu X."/>
            <person name="Ma X."/>
            <person name="Naidoo K."/>
            <person name="Pethybridge S.J."/>
            <person name="Sun J."/>
            <person name="Steenkamp E.T."/>
            <person name="van der Nest M.A."/>
            <person name="van Wyk S."/>
            <person name="Wingfield M.J."/>
            <person name="Xiong C."/>
            <person name="Yue Q."/>
            <person name="Zhang X."/>
        </authorList>
    </citation>
    <scope>NUCLEOTIDE SEQUENCE [LARGE SCALE GENOMIC DNA]</scope>
    <source>
        <strain evidence="1 2">DSM 5745</strain>
    </source>
</reference>
<name>A0A3D8RRK7_9EURO</name>
<organism evidence="1 2">
    <name type="scientific">Aspergillus mulundensis</name>
    <dbReference type="NCBI Taxonomy" id="1810919"/>
    <lineage>
        <taxon>Eukaryota</taxon>
        <taxon>Fungi</taxon>
        <taxon>Dikarya</taxon>
        <taxon>Ascomycota</taxon>
        <taxon>Pezizomycotina</taxon>
        <taxon>Eurotiomycetes</taxon>
        <taxon>Eurotiomycetidae</taxon>
        <taxon>Eurotiales</taxon>
        <taxon>Aspergillaceae</taxon>
        <taxon>Aspergillus</taxon>
        <taxon>Aspergillus subgen. Nidulantes</taxon>
    </lineage>
</organism>
<gene>
    <name evidence="1" type="ORF">DSM5745_06578</name>
</gene>